<organism evidence="2 3">
    <name type="scientific">Corallococcus macrosporus DSM 14697</name>
    <dbReference type="NCBI Taxonomy" id="1189310"/>
    <lineage>
        <taxon>Bacteria</taxon>
        <taxon>Pseudomonadati</taxon>
        <taxon>Myxococcota</taxon>
        <taxon>Myxococcia</taxon>
        <taxon>Myxococcales</taxon>
        <taxon>Cystobacterineae</taxon>
        <taxon>Myxococcaceae</taxon>
        <taxon>Corallococcus</taxon>
    </lineage>
</organism>
<dbReference type="Proteomes" id="UP000217343">
    <property type="component" value="Chromosome"/>
</dbReference>
<protein>
    <submittedName>
        <fullName evidence="2">GCN5-related N-acetyltransferase</fullName>
    </submittedName>
</protein>
<name>A0A250JXJ9_9BACT</name>
<keyword evidence="3" id="KW-1185">Reference proteome</keyword>
<dbReference type="Pfam" id="PF00583">
    <property type="entry name" value="Acetyltransf_1"/>
    <property type="match status" value="1"/>
</dbReference>
<evidence type="ECO:0000259" key="1">
    <source>
        <dbReference type="PROSITE" id="PS51186"/>
    </source>
</evidence>
<dbReference type="SUPFAM" id="SSF55729">
    <property type="entry name" value="Acyl-CoA N-acyltransferases (Nat)"/>
    <property type="match status" value="1"/>
</dbReference>
<dbReference type="KEGG" id="mmas:MYMAC_004202"/>
<evidence type="ECO:0000313" key="2">
    <source>
        <dbReference type="EMBL" id="ATB48575.1"/>
    </source>
</evidence>
<reference evidence="2 3" key="1">
    <citation type="submission" date="2017-06" db="EMBL/GenBank/DDBJ databases">
        <title>Sequencing and comparative analysis of myxobacterial genomes.</title>
        <authorList>
            <person name="Rupp O."/>
            <person name="Goesmann A."/>
            <person name="Sogaard-Andersen L."/>
        </authorList>
    </citation>
    <scope>NUCLEOTIDE SEQUENCE [LARGE SCALE GENOMIC DNA]</scope>
    <source>
        <strain evidence="2 3">DSM 14697</strain>
    </source>
</reference>
<dbReference type="GO" id="GO:0016747">
    <property type="term" value="F:acyltransferase activity, transferring groups other than amino-acyl groups"/>
    <property type="evidence" value="ECO:0007669"/>
    <property type="project" value="InterPro"/>
</dbReference>
<dbReference type="AlphaFoldDB" id="A0A250JXJ9"/>
<dbReference type="RefSeq" id="WP_095959402.1">
    <property type="nucleotide sequence ID" value="NZ_CP022203.1"/>
</dbReference>
<dbReference type="PROSITE" id="PS51186">
    <property type="entry name" value="GNAT"/>
    <property type="match status" value="1"/>
</dbReference>
<dbReference type="OrthoDB" id="5502189at2"/>
<evidence type="ECO:0000313" key="3">
    <source>
        <dbReference type="Proteomes" id="UP000217343"/>
    </source>
</evidence>
<keyword evidence="2" id="KW-0808">Transferase</keyword>
<proteinExistence type="predicted"/>
<gene>
    <name evidence="2" type="ORF">MYMAC_004202</name>
</gene>
<sequence length="167" mass="17575">MVCTPGSNTPIPSPPELTISALTSDAPFEEMRTFCATPQDGFNPGSPVQVSDAEVTKTLADLKDCRALLAKWICVPVAGGLVTPPYEGTSELAGVATLQARRGRGIGAALVSRAAEEAFANGVNVLFLSNVTEEASRLYERAGFWFLARMLFMIDAAPAQSAGKVTP</sequence>
<dbReference type="CDD" id="cd04301">
    <property type="entry name" value="NAT_SF"/>
    <property type="match status" value="1"/>
</dbReference>
<accession>A0A250JXJ9</accession>
<dbReference type="InterPro" id="IPR000182">
    <property type="entry name" value="GNAT_dom"/>
</dbReference>
<dbReference type="Gene3D" id="3.40.630.30">
    <property type="match status" value="1"/>
</dbReference>
<dbReference type="EMBL" id="CP022203">
    <property type="protein sequence ID" value="ATB48575.1"/>
    <property type="molecule type" value="Genomic_DNA"/>
</dbReference>
<feature type="domain" description="N-acetyltransferase" evidence="1">
    <location>
        <begin position="17"/>
        <end position="158"/>
    </location>
</feature>
<dbReference type="InterPro" id="IPR016181">
    <property type="entry name" value="Acyl_CoA_acyltransferase"/>
</dbReference>